<accession>A0A2H0Y1N9</accession>
<sequence length="258" mass="28792">MFLDIDDKPPLSSLAKRFANTILNFGALLLHSAPHEGLGGFPRPNFGSWLLGSDERVQVFSPAGDRPAIIMTVNLGKASRKNIFQQMLVSEQRFGKQYPETVSITRPTIAVRTQEEVFSPPASRRGRNKGQQIAFPMLISDLFPDIPPPKNDEQIVALTYKVPMKYFSEDKASAKVFAVAIGLPESTAKEFIQGLNEDFNLLHLVLHFFLSPTYGKNVLPLLQRNIGALIYVIEILLANLSATSQNHLMRRFLSDKKA</sequence>
<dbReference type="AlphaFoldDB" id="A0A2H0Y1N9"/>
<reference evidence="1 2" key="1">
    <citation type="submission" date="2017-09" db="EMBL/GenBank/DDBJ databases">
        <title>Depth-based differentiation of microbial function through sediment-hosted aquifers and enrichment of novel symbionts in the deep terrestrial subsurface.</title>
        <authorList>
            <person name="Probst A.J."/>
            <person name="Ladd B."/>
            <person name="Jarett J.K."/>
            <person name="Geller-Mcgrath D.E."/>
            <person name="Sieber C.M."/>
            <person name="Emerson J.B."/>
            <person name="Anantharaman K."/>
            <person name="Thomas B.C."/>
            <person name="Malmstrom R."/>
            <person name="Stieglmeier M."/>
            <person name="Klingl A."/>
            <person name="Woyke T."/>
            <person name="Ryan C.M."/>
            <person name="Banfield J.F."/>
        </authorList>
    </citation>
    <scope>NUCLEOTIDE SEQUENCE [LARGE SCALE GENOMIC DNA]</scope>
    <source>
        <strain evidence="1">CG08_land_8_20_14_0_20_45_16</strain>
    </source>
</reference>
<organism evidence="1 2">
    <name type="scientific">Candidatus Saganbacteria bacterium CG08_land_8_20_14_0_20_45_16</name>
    <dbReference type="NCBI Taxonomy" id="2014293"/>
    <lineage>
        <taxon>Bacteria</taxon>
        <taxon>Bacillati</taxon>
        <taxon>Saganbacteria</taxon>
    </lineage>
</organism>
<protein>
    <submittedName>
        <fullName evidence="1">Uncharacterized protein</fullName>
    </submittedName>
</protein>
<dbReference type="EMBL" id="PEYM01000054">
    <property type="protein sequence ID" value="PIS30480.1"/>
    <property type="molecule type" value="Genomic_DNA"/>
</dbReference>
<comment type="caution">
    <text evidence="1">The sequence shown here is derived from an EMBL/GenBank/DDBJ whole genome shotgun (WGS) entry which is preliminary data.</text>
</comment>
<gene>
    <name evidence="1" type="ORF">COT42_02845</name>
</gene>
<name>A0A2H0Y1N9_UNCSA</name>
<evidence type="ECO:0000313" key="1">
    <source>
        <dbReference type="EMBL" id="PIS30480.1"/>
    </source>
</evidence>
<proteinExistence type="predicted"/>
<evidence type="ECO:0000313" key="2">
    <source>
        <dbReference type="Proteomes" id="UP000231343"/>
    </source>
</evidence>
<dbReference type="Proteomes" id="UP000231343">
    <property type="component" value="Unassembled WGS sequence"/>
</dbReference>